<proteinExistence type="predicted"/>
<dbReference type="Proteomes" id="UP000524246">
    <property type="component" value="Unassembled WGS sequence"/>
</dbReference>
<evidence type="ECO:0000313" key="6">
    <source>
        <dbReference type="Proteomes" id="UP000524246"/>
    </source>
</evidence>
<dbReference type="InterPro" id="IPR001789">
    <property type="entry name" value="Sig_transdc_resp-reg_receiver"/>
</dbReference>
<dbReference type="SMART" id="SM00448">
    <property type="entry name" value="REC"/>
    <property type="match status" value="1"/>
</dbReference>
<dbReference type="InterPro" id="IPR050595">
    <property type="entry name" value="Bact_response_regulator"/>
</dbReference>
<feature type="domain" description="Response regulatory" evidence="4">
    <location>
        <begin position="6"/>
        <end position="128"/>
    </location>
</feature>
<evidence type="ECO:0000313" key="5">
    <source>
        <dbReference type="EMBL" id="NMC64305.1"/>
    </source>
</evidence>
<sequence>MRTAKKIYLYDDDVDFLYQNKIQLQASGYEVFDTEIRQKLEEKLAAEKPDLVVVDLMTEHDDTGFSVCYRIKQMYPDVPVIIATAMASETGLEIDASTAEERSWIKADLLLAKPLRFEQLLASIKHLLGEDQTGK</sequence>
<organism evidence="5 6">
    <name type="scientific">SAR324 cluster bacterium</name>
    <dbReference type="NCBI Taxonomy" id="2024889"/>
    <lineage>
        <taxon>Bacteria</taxon>
        <taxon>Deltaproteobacteria</taxon>
        <taxon>SAR324 cluster</taxon>
    </lineage>
</organism>
<keyword evidence="1 3" id="KW-0597">Phosphoprotein</keyword>
<dbReference type="InterPro" id="IPR011006">
    <property type="entry name" value="CheY-like_superfamily"/>
</dbReference>
<evidence type="ECO:0000256" key="1">
    <source>
        <dbReference type="ARBA" id="ARBA00022553"/>
    </source>
</evidence>
<dbReference type="SUPFAM" id="SSF52172">
    <property type="entry name" value="CheY-like"/>
    <property type="match status" value="1"/>
</dbReference>
<dbReference type="PANTHER" id="PTHR44591:SF14">
    <property type="entry name" value="PROTEIN PILG"/>
    <property type="match status" value="1"/>
</dbReference>
<dbReference type="EMBL" id="JAAZON010000642">
    <property type="protein sequence ID" value="NMC64305.1"/>
    <property type="molecule type" value="Genomic_DNA"/>
</dbReference>
<dbReference type="AlphaFoldDB" id="A0A7X9IMQ7"/>
<protein>
    <submittedName>
        <fullName evidence="5">Response regulator</fullName>
    </submittedName>
</protein>
<comment type="caution">
    <text evidence="5">The sequence shown here is derived from an EMBL/GenBank/DDBJ whole genome shotgun (WGS) entry which is preliminary data.</text>
</comment>
<evidence type="ECO:0000256" key="2">
    <source>
        <dbReference type="ARBA" id="ARBA00023012"/>
    </source>
</evidence>
<dbReference type="GO" id="GO:0000160">
    <property type="term" value="P:phosphorelay signal transduction system"/>
    <property type="evidence" value="ECO:0007669"/>
    <property type="project" value="UniProtKB-KW"/>
</dbReference>
<evidence type="ECO:0000259" key="4">
    <source>
        <dbReference type="PROSITE" id="PS50110"/>
    </source>
</evidence>
<dbReference type="Gene3D" id="3.40.50.2300">
    <property type="match status" value="1"/>
</dbReference>
<gene>
    <name evidence="5" type="ORF">GYA55_14165</name>
</gene>
<dbReference type="Pfam" id="PF00072">
    <property type="entry name" value="Response_reg"/>
    <property type="match status" value="1"/>
</dbReference>
<name>A0A7X9IMQ7_9DELT</name>
<reference evidence="5 6" key="1">
    <citation type="journal article" date="2020" name="Biotechnol. Biofuels">
        <title>New insights from the biogas microbiome by comprehensive genome-resolved metagenomics of nearly 1600 species originating from multiple anaerobic digesters.</title>
        <authorList>
            <person name="Campanaro S."/>
            <person name="Treu L."/>
            <person name="Rodriguez-R L.M."/>
            <person name="Kovalovszki A."/>
            <person name="Ziels R.M."/>
            <person name="Maus I."/>
            <person name="Zhu X."/>
            <person name="Kougias P.G."/>
            <person name="Basile A."/>
            <person name="Luo G."/>
            <person name="Schluter A."/>
            <person name="Konstantinidis K.T."/>
            <person name="Angelidaki I."/>
        </authorList>
    </citation>
    <scope>NUCLEOTIDE SEQUENCE [LARGE SCALE GENOMIC DNA]</scope>
    <source>
        <strain evidence="5">AS27yjCOA_65</strain>
    </source>
</reference>
<accession>A0A7X9IMQ7</accession>
<feature type="modified residue" description="4-aspartylphosphate" evidence="3">
    <location>
        <position position="55"/>
    </location>
</feature>
<dbReference type="PROSITE" id="PS50110">
    <property type="entry name" value="RESPONSE_REGULATORY"/>
    <property type="match status" value="1"/>
</dbReference>
<keyword evidence="2" id="KW-0902">Two-component regulatory system</keyword>
<evidence type="ECO:0000256" key="3">
    <source>
        <dbReference type="PROSITE-ProRule" id="PRU00169"/>
    </source>
</evidence>
<dbReference type="PANTHER" id="PTHR44591">
    <property type="entry name" value="STRESS RESPONSE REGULATOR PROTEIN 1"/>
    <property type="match status" value="1"/>
</dbReference>